<feature type="active site" description="Charge relay system" evidence="2">
    <location>
        <position position="221"/>
    </location>
</feature>
<dbReference type="OrthoDB" id="6428749at2759"/>
<sequence>MVNPTENESEERRYHRQKEDICNILFEMFLVLRFCFDLLIDKIFGFCYKLDKITKIVTKVSNPIVLESATTLARKIQKRELTSEEIVQAFIDRIKEVNTITNSIVDERFEEALKEAKQIDLDIASGTILEVDFREKPFLGIPFTTKESVACKDLAFTFGLKKRKGRKATFDADCVELLKKAGGILLGVSNIPQLNLWQETHNPVYGITNNPYDSSRNVGGSSGGESSIIAACGSPLGIGTDIGGSLRIPSFMCGIFGHKTTCNVVPIKGLTFRTGLEKDTMVVAGPMVKYAEDLIPFLKVLAGTNVEKLHLDKPVPVQKLKVYYVTNPKDPFISPFRDEMKLIFKRTVNHFKEICDIKPEGLHFEDLKYTTKLWKYWMSQEGSNFKNDINDRQGEVNVIWEALKHFTFGGDYTTATIFNLINSLMKKVDEKWAIETTNTLKEALLTKLDENSVLIYPSAPFPASYHHTALLRPYNFNLFAIWNVLKFPVTQVPMGLGKEGLPLGIQVVAAPYQDRLCIAVAKELERQFGGYVVPVPV</sequence>
<feature type="active site" description="Acyl-ester intermediate" evidence="2">
    <location>
        <position position="245"/>
    </location>
</feature>
<keyword evidence="5" id="KW-1185">Reference proteome</keyword>
<dbReference type="KEGG" id="soy:115891746"/>
<dbReference type="Proteomes" id="UP000504635">
    <property type="component" value="Unplaced"/>
</dbReference>
<dbReference type="InParanoid" id="A0A6J2YY34"/>
<proteinExistence type="inferred from homology"/>
<keyword evidence="3" id="KW-0472">Membrane</keyword>
<dbReference type="PANTHER" id="PTHR43372">
    <property type="entry name" value="FATTY-ACID AMIDE HYDROLASE"/>
    <property type="match status" value="1"/>
</dbReference>
<dbReference type="InterPro" id="IPR023631">
    <property type="entry name" value="Amidase_dom"/>
</dbReference>
<dbReference type="RefSeq" id="XP_030768157.1">
    <property type="nucleotide sequence ID" value="XM_030912297.1"/>
</dbReference>
<dbReference type="InterPro" id="IPR020556">
    <property type="entry name" value="Amidase_CS"/>
</dbReference>
<dbReference type="SUPFAM" id="SSF75304">
    <property type="entry name" value="Amidase signature (AS) enzymes"/>
    <property type="match status" value="1"/>
</dbReference>
<gene>
    <name evidence="6" type="primary">LOC115891746</name>
</gene>
<feature type="domain" description="Amidase" evidence="4">
    <location>
        <begin position="85"/>
        <end position="517"/>
    </location>
</feature>
<comment type="similarity">
    <text evidence="1">Belongs to the amidase family.</text>
</comment>
<dbReference type="GO" id="GO:0012505">
    <property type="term" value="C:endomembrane system"/>
    <property type="evidence" value="ECO:0007669"/>
    <property type="project" value="TreeGrafter"/>
</dbReference>
<evidence type="ECO:0000313" key="5">
    <source>
        <dbReference type="Proteomes" id="UP000504635"/>
    </source>
</evidence>
<dbReference type="Gene3D" id="3.90.1300.10">
    <property type="entry name" value="Amidase signature (AS) domain"/>
    <property type="match status" value="1"/>
</dbReference>
<accession>A0A6J2YY34</accession>
<dbReference type="AlphaFoldDB" id="A0A6J2YY34"/>
<feature type="transmembrane region" description="Helical" evidence="3">
    <location>
        <begin position="21"/>
        <end position="40"/>
    </location>
</feature>
<keyword evidence="6" id="KW-0378">Hydrolase</keyword>
<evidence type="ECO:0000313" key="6">
    <source>
        <dbReference type="RefSeq" id="XP_030768157.1"/>
    </source>
</evidence>
<protein>
    <submittedName>
        <fullName evidence="6">Fatty-acid amide hydrolase 2-A</fullName>
    </submittedName>
</protein>
<dbReference type="PIRSF" id="PIRSF001221">
    <property type="entry name" value="Amidase_fungi"/>
    <property type="match status" value="1"/>
</dbReference>
<keyword evidence="3" id="KW-0812">Transmembrane</keyword>
<evidence type="ECO:0000256" key="1">
    <source>
        <dbReference type="ARBA" id="ARBA00009199"/>
    </source>
</evidence>
<dbReference type="Pfam" id="PF01425">
    <property type="entry name" value="Amidase"/>
    <property type="match status" value="1"/>
</dbReference>
<dbReference type="InterPro" id="IPR036928">
    <property type="entry name" value="AS_sf"/>
</dbReference>
<dbReference type="PROSITE" id="PS00571">
    <property type="entry name" value="AMIDASES"/>
    <property type="match status" value="1"/>
</dbReference>
<dbReference type="GO" id="GO:0016787">
    <property type="term" value="F:hydrolase activity"/>
    <property type="evidence" value="ECO:0007669"/>
    <property type="project" value="UniProtKB-KW"/>
</dbReference>
<reference evidence="6" key="1">
    <citation type="submission" date="2025-08" db="UniProtKB">
        <authorList>
            <consortium name="RefSeq"/>
        </authorList>
    </citation>
    <scope>IDENTIFICATION</scope>
    <source>
        <tissue evidence="6">Gonads</tissue>
    </source>
</reference>
<dbReference type="PANTHER" id="PTHR43372:SF1">
    <property type="entry name" value="LD38433P"/>
    <property type="match status" value="1"/>
</dbReference>
<evidence type="ECO:0000256" key="2">
    <source>
        <dbReference type="PIRSR" id="PIRSR001221-1"/>
    </source>
</evidence>
<name>A0A6J2YY34_SITOR</name>
<feature type="active site" description="Charge relay system" evidence="2">
    <location>
        <position position="146"/>
    </location>
</feature>
<dbReference type="FunCoup" id="A0A6J2YY34">
    <property type="interactions" value="13"/>
</dbReference>
<dbReference type="GeneID" id="115891746"/>
<evidence type="ECO:0000256" key="3">
    <source>
        <dbReference type="SAM" id="Phobius"/>
    </source>
</evidence>
<evidence type="ECO:0000259" key="4">
    <source>
        <dbReference type="Pfam" id="PF01425"/>
    </source>
</evidence>
<keyword evidence="3" id="KW-1133">Transmembrane helix</keyword>
<organism evidence="5 6">
    <name type="scientific">Sitophilus oryzae</name>
    <name type="common">Rice weevil</name>
    <name type="synonym">Curculio oryzae</name>
    <dbReference type="NCBI Taxonomy" id="7048"/>
    <lineage>
        <taxon>Eukaryota</taxon>
        <taxon>Metazoa</taxon>
        <taxon>Ecdysozoa</taxon>
        <taxon>Arthropoda</taxon>
        <taxon>Hexapoda</taxon>
        <taxon>Insecta</taxon>
        <taxon>Pterygota</taxon>
        <taxon>Neoptera</taxon>
        <taxon>Endopterygota</taxon>
        <taxon>Coleoptera</taxon>
        <taxon>Polyphaga</taxon>
        <taxon>Cucujiformia</taxon>
        <taxon>Curculionidae</taxon>
        <taxon>Dryophthorinae</taxon>
        <taxon>Sitophilus</taxon>
    </lineage>
</organism>
<dbReference type="InterPro" id="IPR052739">
    <property type="entry name" value="FAAH2"/>
</dbReference>